<dbReference type="GO" id="GO:0000155">
    <property type="term" value="F:phosphorelay sensor kinase activity"/>
    <property type="evidence" value="ECO:0007669"/>
    <property type="project" value="InterPro"/>
</dbReference>
<dbReference type="GO" id="GO:0004721">
    <property type="term" value="F:phosphoprotein phosphatase activity"/>
    <property type="evidence" value="ECO:0007669"/>
    <property type="project" value="UniProtKB-KW"/>
</dbReference>
<dbReference type="Gene3D" id="3.40.50.2300">
    <property type="match status" value="1"/>
</dbReference>
<comment type="caution">
    <text evidence="19">The sequence shown here is derived from an EMBL/GenBank/DDBJ whole genome shotgun (WGS) entry which is preliminary data.</text>
</comment>
<dbReference type="SUPFAM" id="SSF103190">
    <property type="entry name" value="Sensory domain-like"/>
    <property type="match status" value="1"/>
</dbReference>
<evidence type="ECO:0000256" key="14">
    <source>
        <dbReference type="ARBA" id="ARBA00023012"/>
    </source>
</evidence>
<feature type="domain" description="Histidine kinase" evidence="17">
    <location>
        <begin position="480"/>
        <end position="700"/>
    </location>
</feature>
<evidence type="ECO:0000256" key="7">
    <source>
        <dbReference type="ARBA" id="ARBA00022553"/>
    </source>
</evidence>
<dbReference type="CDD" id="cd00082">
    <property type="entry name" value="HisKA"/>
    <property type="match status" value="1"/>
</dbReference>
<dbReference type="SMART" id="SM00388">
    <property type="entry name" value="HisKA"/>
    <property type="match status" value="1"/>
</dbReference>
<dbReference type="CDD" id="cd17546">
    <property type="entry name" value="REC_hyHK_CKI1_RcsC-like"/>
    <property type="match status" value="1"/>
</dbReference>
<evidence type="ECO:0000259" key="17">
    <source>
        <dbReference type="PROSITE" id="PS50109"/>
    </source>
</evidence>
<evidence type="ECO:0000256" key="11">
    <source>
        <dbReference type="ARBA" id="ARBA00022801"/>
    </source>
</evidence>
<keyword evidence="11" id="KW-0378">Hydrolase</keyword>
<evidence type="ECO:0000256" key="3">
    <source>
        <dbReference type="ARBA" id="ARBA00012438"/>
    </source>
</evidence>
<dbReference type="GO" id="GO:0005886">
    <property type="term" value="C:plasma membrane"/>
    <property type="evidence" value="ECO:0007669"/>
    <property type="project" value="UniProtKB-SubCell"/>
</dbReference>
<feature type="transmembrane region" description="Helical" evidence="16">
    <location>
        <begin position="12"/>
        <end position="34"/>
    </location>
</feature>
<evidence type="ECO:0000313" key="20">
    <source>
        <dbReference type="Proteomes" id="UP000002943"/>
    </source>
</evidence>
<dbReference type="Gene3D" id="3.30.450.220">
    <property type="entry name" value="LuxQ periplasmic domain, N-terminal subdomain"/>
    <property type="match status" value="1"/>
</dbReference>
<keyword evidence="9 16" id="KW-0812">Transmembrane</keyword>
<keyword evidence="20" id="KW-1185">Reference proteome</keyword>
<dbReference type="AlphaFoldDB" id="E3BKA1"/>
<feature type="transmembrane region" description="Helical" evidence="16">
    <location>
        <begin position="281"/>
        <end position="302"/>
    </location>
</feature>
<sequence length="848" mass="95480">MRIINKKNNKRHLSFIVTNSIFFMVAFLIVVSIFQNYQVNKQVVELEFSRSQQKTQSLVSEIFYLRTTSLELLQRSLSNDLAIINALLVNDKSGIKQYLSSKTLTTLPTISDFRLIIKDGRYFWGDVSLKELGFDTESLSSLIQACSGIVDWHIHRVDTLNEPFYLLMRKVPIKGTNTDEKIGDSITGYKLDVKSSLFNAILDKGGVDDIAVFMDDQIVGSTIASPEMNDKNWLEQAFDKPNTLNYLIARTHISLGPDEKSLEIYTFQDNSGVIKLIRSHYVMSAFGVVFVFFSAIYMRLWFGRRVSRELETLMDYSDTTIQQQRVIKFKGSSIKEFDQIGRSFEVSFRRLDETEKQFSDLFNFSLSPIAIWSIEDTVPSLNPSAERIFPDAVSKHQLVESLAPHINLCFKGATLTGINISVHSKVYRWNLSPILSDDKIVKIMAQGQDITSFVMAEKESDEARKEAEASAKNQADFLARMSHELRTPLNGIMGVAQLLKGRMVDKQDIEKMEVLCSSGEHLLAVLNDILDFSKIEQSSFNIEGAKFHLSDLGYSIEKVFGPICFEKGLMFELRSNIEDDIWVFSDQVRLNQVIYNLVSNAVKFTHEGEVVLSLSYSQGSEFSQLHIEVSDTGIGIKNERLEAIFDPFVQAGPDTTQIYGGSGLGLAIVQSLVTTMGGKVGVESVYGSGTRFFITVPIQLTSSDHKEQSDEKLSIDPRDLFEETVHVLLVEDSNTNAFIAKAFCEKYGMKVSWVTDGRAAIEFLENDSTVKLVLMDNQLPLVEGIEATEIIRRDLGMAVPIYACTADGSENTQLSFLKAGANYVILKPIQERALHKAFIHFKEHFLSD</sequence>
<dbReference type="EMBL" id="AEIU01000074">
    <property type="protein sequence ID" value="EFP96486.1"/>
    <property type="molecule type" value="Genomic_DNA"/>
</dbReference>
<dbReference type="InterPro" id="IPR005467">
    <property type="entry name" value="His_kinase_dom"/>
</dbReference>
<dbReference type="InterPro" id="IPR001789">
    <property type="entry name" value="Sig_transdc_resp-reg_receiver"/>
</dbReference>
<comment type="catalytic activity">
    <reaction evidence="1">
        <text>ATP + protein L-histidine = ADP + protein N-phospho-L-histidine.</text>
        <dbReference type="EC" id="2.7.13.3"/>
    </reaction>
</comment>
<dbReference type="SUPFAM" id="SSF47384">
    <property type="entry name" value="Homodimeric domain of signal transducing histidine kinase"/>
    <property type="match status" value="1"/>
</dbReference>
<dbReference type="PROSITE" id="PS50110">
    <property type="entry name" value="RESPONSE_REGULATORY"/>
    <property type="match status" value="1"/>
</dbReference>
<evidence type="ECO:0000256" key="2">
    <source>
        <dbReference type="ARBA" id="ARBA00004429"/>
    </source>
</evidence>
<protein>
    <recommendedName>
        <fullName evidence="4">Autoinducer 2 sensor kinase/phosphatase LuxQ</fullName>
        <ecNumber evidence="3">2.7.13.3</ecNumber>
    </recommendedName>
</protein>
<evidence type="ECO:0000256" key="4">
    <source>
        <dbReference type="ARBA" id="ARBA00019468"/>
    </source>
</evidence>
<dbReference type="InterPro" id="IPR004358">
    <property type="entry name" value="Sig_transdc_His_kin-like_C"/>
</dbReference>
<evidence type="ECO:0000256" key="9">
    <source>
        <dbReference type="ARBA" id="ARBA00022692"/>
    </source>
</evidence>
<dbReference type="PRINTS" id="PR00344">
    <property type="entry name" value="BCTRLSENSOR"/>
</dbReference>
<accession>E3BKA1</accession>
<evidence type="ECO:0000256" key="1">
    <source>
        <dbReference type="ARBA" id="ARBA00000085"/>
    </source>
</evidence>
<dbReference type="OrthoDB" id="9810730at2"/>
<keyword evidence="12" id="KW-0904">Protein phosphatase</keyword>
<dbReference type="SUPFAM" id="SSF52172">
    <property type="entry name" value="CheY-like"/>
    <property type="match status" value="1"/>
</dbReference>
<evidence type="ECO:0000256" key="6">
    <source>
        <dbReference type="ARBA" id="ARBA00022519"/>
    </source>
</evidence>
<evidence type="ECO:0000256" key="5">
    <source>
        <dbReference type="ARBA" id="ARBA00022475"/>
    </source>
</evidence>
<keyword evidence="8" id="KW-0808">Transferase</keyword>
<keyword evidence="5" id="KW-1003">Cell membrane</keyword>
<comment type="subcellular location">
    <subcellularLocation>
        <location evidence="2">Cell inner membrane</location>
        <topology evidence="2">Multi-pass membrane protein</topology>
    </subcellularLocation>
</comment>
<dbReference type="InterPro" id="IPR011006">
    <property type="entry name" value="CheY-like_superfamily"/>
</dbReference>
<dbReference type="SMART" id="SM00448">
    <property type="entry name" value="REC"/>
    <property type="match status" value="1"/>
</dbReference>
<dbReference type="Gene3D" id="3.30.565.10">
    <property type="entry name" value="Histidine kinase-like ATPase, C-terminal domain"/>
    <property type="match status" value="1"/>
</dbReference>
<dbReference type="SUPFAM" id="SSF55874">
    <property type="entry name" value="ATPase domain of HSP90 chaperone/DNA topoisomerase II/histidine kinase"/>
    <property type="match status" value="1"/>
</dbReference>
<dbReference type="Pfam" id="PF00072">
    <property type="entry name" value="Response_reg"/>
    <property type="match status" value="1"/>
</dbReference>
<dbReference type="PROSITE" id="PS50109">
    <property type="entry name" value="HIS_KIN"/>
    <property type="match status" value="1"/>
</dbReference>
<feature type="domain" description="Response regulatory" evidence="18">
    <location>
        <begin position="726"/>
        <end position="842"/>
    </location>
</feature>
<evidence type="ECO:0000259" key="18">
    <source>
        <dbReference type="PROSITE" id="PS50110"/>
    </source>
</evidence>
<dbReference type="InterPro" id="IPR003594">
    <property type="entry name" value="HATPase_dom"/>
</dbReference>
<dbReference type="SMART" id="SM00387">
    <property type="entry name" value="HATPase_c"/>
    <property type="match status" value="1"/>
</dbReference>
<dbReference type="Gene3D" id="1.10.287.130">
    <property type="match status" value="1"/>
</dbReference>
<dbReference type="FunFam" id="3.30.565.10:FF:000010">
    <property type="entry name" value="Sensor histidine kinase RcsC"/>
    <property type="match status" value="1"/>
</dbReference>
<evidence type="ECO:0000256" key="12">
    <source>
        <dbReference type="ARBA" id="ARBA00022912"/>
    </source>
</evidence>
<dbReference type="PANTHER" id="PTHR43047">
    <property type="entry name" value="TWO-COMPONENT HISTIDINE PROTEIN KINASE"/>
    <property type="match status" value="1"/>
</dbReference>
<dbReference type="Proteomes" id="UP000002943">
    <property type="component" value="Unassembled WGS sequence"/>
</dbReference>
<keyword evidence="16" id="KW-0472">Membrane</keyword>
<keyword evidence="13 16" id="KW-1133">Transmembrane helix</keyword>
<evidence type="ECO:0000256" key="8">
    <source>
        <dbReference type="ARBA" id="ARBA00022679"/>
    </source>
</evidence>
<keyword evidence="7 15" id="KW-0597">Phosphoprotein</keyword>
<feature type="modified residue" description="4-aspartylphosphate" evidence="15">
    <location>
        <position position="776"/>
    </location>
</feature>
<name>E3BKA1_9VIBR</name>
<dbReference type="InterPro" id="IPR036890">
    <property type="entry name" value="HATPase_C_sf"/>
</dbReference>
<dbReference type="Pfam" id="PF02518">
    <property type="entry name" value="HATPase_c"/>
    <property type="match status" value="1"/>
</dbReference>
<evidence type="ECO:0000256" key="10">
    <source>
        <dbReference type="ARBA" id="ARBA00022777"/>
    </source>
</evidence>
<proteinExistence type="predicted"/>
<evidence type="ECO:0000256" key="13">
    <source>
        <dbReference type="ARBA" id="ARBA00022989"/>
    </source>
</evidence>
<dbReference type="InterPro" id="IPR003661">
    <property type="entry name" value="HisK_dim/P_dom"/>
</dbReference>
<dbReference type="STRING" id="796620.VIBC2010_04889"/>
<dbReference type="InterPro" id="IPR029151">
    <property type="entry name" value="Sensor-like_sf"/>
</dbReference>
<reference evidence="19 20" key="1">
    <citation type="journal article" date="2012" name="Int. J. Syst. Evol. Microbiol.">
        <title>Vibrio caribbeanicus sp. nov., isolated from the marine sponge Scleritoderma cyanea.</title>
        <authorList>
            <person name="Hoffmann M."/>
            <person name="Monday S.R."/>
            <person name="Allard M.W."/>
            <person name="Strain E.A."/>
            <person name="Whittaker P."/>
            <person name="Naum M."/>
            <person name="McCarthy P.J."/>
            <person name="Lopez J.V."/>
            <person name="Fischer M."/>
            <person name="Brown E.W."/>
        </authorList>
    </citation>
    <scope>NUCLEOTIDE SEQUENCE [LARGE SCALE GENOMIC DNA]</scope>
    <source>
        <strain evidence="19 20">ATCC BAA-2122</strain>
    </source>
</reference>
<evidence type="ECO:0000313" key="19">
    <source>
        <dbReference type="EMBL" id="EFP96486.1"/>
    </source>
</evidence>
<dbReference type="eggNOG" id="COG0784">
    <property type="taxonomic scope" value="Bacteria"/>
</dbReference>
<dbReference type="PANTHER" id="PTHR43047:SF64">
    <property type="entry name" value="HISTIDINE KINASE CONTAINING CHEY-HOMOLOGOUS RECEIVER DOMAIN AND PAS DOMAIN-RELATED"/>
    <property type="match status" value="1"/>
</dbReference>
<dbReference type="Pfam" id="PF00512">
    <property type="entry name" value="HisKA"/>
    <property type="match status" value="1"/>
</dbReference>
<keyword evidence="10 19" id="KW-0418">Kinase</keyword>
<dbReference type="InterPro" id="IPR043056">
    <property type="entry name" value="LuxQ-periplasm_N"/>
</dbReference>
<evidence type="ECO:0000256" key="15">
    <source>
        <dbReference type="PROSITE-ProRule" id="PRU00169"/>
    </source>
</evidence>
<evidence type="ECO:0000256" key="16">
    <source>
        <dbReference type="SAM" id="Phobius"/>
    </source>
</evidence>
<dbReference type="CDD" id="cd16922">
    <property type="entry name" value="HATPase_EvgS-ArcB-TorS-like"/>
    <property type="match status" value="1"/>
</dbReference>
<gene>
    <name evidence="19" type="ORF">VIBC2010_04889</name>
</gene>
<dbReference type="InterPro" id="IPR015387">
    <property type="entry name" value="LuxQ-periplasm_dom"/>
</dbReference>
<keyword evidence="6" id="KW-0997">Cell inner membrane</keyword>
<keyword evidence="14" id="KW-0902">Two-component regulatory system</keyword>
<dbReference type="InterPro" id="IPR036097">
    <property type="entry name" value="HisK_dim/P_sf"/>
</dbReference>
<dbReference type="eggNOG" id="COG2205">
    <property type="taxonomic scope" value="Bacteria"/>
</dbReference>
<dbReference type="Pfam" id="PF09308">
    <property type="entry name" value="LuxQ-periplasm"/>
    <property type="match status" value="1"/>
</dbReference>
<dbReference type="EC" id="2.7.13.3" evidence="3"/>
<organism evidence="19 20">
    <name type="scientific">Vibrio caribbeanicus ATCC BAA-2122</name>
    <dbReference type="NCBI Taxonomy" id="796620"/>
    <lineage>
        <taxon>Bacteria</taxon>
        <taxon>Pseudomonadati</taxon>
        <taxon>Pseudomonadota</taxon>
        <taxon>Gammaproteobacteria</taxon>
        <taxon>Vibrionales</taxon>
        <taxon>Vibrionaceae</taxon>
        <taxon>Vibrio</taxon>
    </lineage>
</organism>